<reference evidence="1 2" key="1">
    <citation type="submission" date="2018-09" db="EMBL/GenBank/DDBJ databases">
        <title>Genomic investigation of the strawberry pathogen Phytophthora fragariae indicates pathogenicity is determined by transcriptional variation in three key races.</title>
        <authorList>
            <person name="Adams T.M."/>
            <person name="Armitage A.D."/>
            <person name="Sobczyk M.K."/>
            <person name="Bates H.J."/>
            <person name="Dunwell J.M."/>
            <person name="Nellist C.F."/>
            <person name="Harrison R.J."/>
        </authorList>
    </citation>
    <scope>NUCLEOTIDE SEQUENCE [LARGE SCALE GENOMIC DNA]</scope>
    <source>
        <strain evidence="1 2">SCRP324</strain>
    </source>
</reference>
<accession>A0A6A3LC51</accession>
<dbReference type="AlphaFoldDB" id="A0A6A3LC51"/>
<evidence type="ECO:0000313" key="1">
    <source>
        <dbReference type="EMBL" id="KAE9013654.1"/>
    </source>
</evidence>
<dbReference type="Proteomes" id="UP000435112">
    <property type="component" value="Unassembled WGS sequence"/>
</dbReference>
<protein>
    <submittedName>
        <fullName evidence="1">Uncharacterized protein</fullName>
    </submittedName>
</protein>
<sequence length="124" mass="13589">MTGSSSRASRLGAGGAGRANFFFRWAVGGSHRYRLTRRHYRRRTIRQFGRRWRSRTSSRVSDFWARAAGGAGDEGGGVDGVTSDMTGLDAVERLPSSETAICVSAMKPPCLVVFKIKITAAWSF</sequence>
<comment type="caution">
    <text evidence="1">The sequence shown here is derived from an EMBL/GenBank/DDBJ whole genome shotgun (WGS) entry which is preliminary data.</text>
</comment>
<gene>
    <name evidence="1" type="ORF">PR002_g14449</name>
</gene>
<proteinExistence type="predicted"/>
<dbReference type="EMBL" id="QXFU01001003">
    <property type="protein sequence ID" value="KAE9013654.1"/>
    <property type="molecule type" value="Genomic_DNA"/>
</dbReference>
<name>A0A6A3LC51_9STRA</name>
<organism evidence="1 2">
    <name type="scientific">Phytophthora rubi</name>
    <dbReference type="NCBI Taxonomy" id="129364"/>
    <lineage>
        <taxon>Eukaryota</taxon>
        <taxon>Sar</taxon>
        <taxon>Stramenopiles</taxon>
        <taxon>Oomycota</taxon>
        <taxon>Peronosporomycetes</taxon>
        <taxon>Peronosporales</taxon>
        <taxon>Peronosporaceae</taxon>
        <taxon>Phytophthora</taxon>
    </lineage>
</organism>
<evidence type="ECO:0000313" key="2">
    <source>
        <dbReference type="Proteomes" id="UP000435112"/>
    </source>
</evidence>